<protein>
    <recommendedName>
        <fullName evidence="4">DUF2489 domain-containing protein</fullName>
    </recommendedName>
</protein>
<gene>
    <name evidence="2" type="ORF">GCM10023150_12870</name>
</gene>
<evidence type="ECO:0000313" key="3">
    <source>
        <dbReference type="Proteomes" id="UP001501294"/>
    </source>
</evidence>
<reference evidence="3" key="1">
    <citation type="journal article" date="2019" name="Int. J. Syst. Evol. Microbiol.">
        <title>The Global Catalogue of Microorganisms (GCM) 10K type strain sequencing project: providing services to taxonomists for standard genome sequencing and annotation.</title>
        <authorList>
            <consortium name="The Broad Institute Genomics Platform"/>
            <consortium name="The Broad Institute Genome Sequencing Center for Infectious Disease"/>
            <person name="Wu L."/>
            <person name="Ma J."/>
        </authorList>
    </citation>
    <scope>NUCLEOTIDE SEQUENCE [LARGE SCALE GENOMIC DNA]</scope>
    <source>
        <strain evidence="3">JCM 17727</strain>
    </source>
</reference>
<keyword evidence="1" id="KW-0472">Membrane</keyword>
<sequence length="131" mass="14958">MASLFLAYGLVLAAFAAALFWLILKAYRNKSEELSSSEFSSSSLFEEEGNIVDLSAFRRADIMALRLLQEYSQIETSNLSEKDKLREILVWNQKLEEFERKNRKIIQSKGFLRPVRAKSSGSSDITSLTRI</sequence>
<comment type="caution">
    <text evidence="2">The sequence shown here is derived from an EMBL/GenBank/DDBJ whole genome shotgun (WGS) entry which is preliminary data.</text>
</comment>
<name>A0ABP8I0N7_9GAMM</name>
<evidence type="ECO:0008006" key="4">
    <source>
        <dbReference type="Google" id="ProtNLM"/>
    </source>
</evidence>
<feature type="transmembrane region" description="Helical" evidence="1">
    <location>
        <begin position="6"/>
        <end position="24"/>
    </location>
</feature>
<organism evidence="2 3">
    <name type="scientific">Kangiella taiwanensis</name>
    <dbReference type="NCBI Taxonomy" id="1079179"/>
    <lineage>
        <taxon>Bacteria</taxon>
        <taxon>Pseudomonadati</taxon>
        <taxon>Pseudomonadota</taxon>
        <taxon>Gammaproteobacteria</taxon>
        <taxon>Kangiellales</taxon>
        <taxon>Kangiellaceae</taxon>
        <taxon>Kangiella</taxon>
    </lineage>
</organism>
<proteinExistence type="predicted"/>
<evidence type="ECO:0000256" key="1">
    <source>
        <dbReference type="SAM" id="Phobius"/>
    </source>
</evidence>
<keyword evidence="1" id="KW-1133">Transmembrane helix</keyword>
<accession>A0ABP8I0N7</accession>
<keyword evidence="1" id="KW-0812">Transmembrane</keyword>
<dbReference type="EMBL" id="BAABFU010000002">
    <property type="protein sequence ID" value="GAA4348952.1"/>
    <property type="molecule type" value="Genomic_DNA"/>
</dbReference>
<keyword evidence="3" id="KW-1185">Reference proteome</keyword>
<evidence type="ECO:0000313" key="2">
    <source>
        <dbReference type="EMBL" id="GAA4348952.1"/>
    </source>
</evidence>
<dbReference type="Proteomes" id="UP001501294">
    <property type="component" value="Unassembled WGS sequence"/>
</dbReference>